<dbReference type="SUPFAM" id="SSF52283">
    <property type="entry name" value="Formate/glycerate dehydrogenase catalytic domain-like"/>
    <property type="match status" value="1"/>
</dbReference>
<dbReference type="Gene3D" id="3.40.50.720">
    <property type="entry name" value="NAD(P)-binding Rossmann-like Domain"/>
    <property type="match status" value="2"/>
</dbReference>
<protein>
    <submittedName>
        <fullName evidence="7">Hydroxyacid dehydrogenase</fullName>
    </submittedName>
</protein>
<keyword evidence="3" id="KW-0520">NAD</keyword>
<dbReference type="PANTHER" id="PTHR42789:SF1">
    <property type="entry name" value="D-ISOMER SPECIFIC 2-HYDROXYACID DEHYDROGENASE FAMILY PROTEIN (AFU_ORTHOLOGUE AFUA_6G10090)"/>
    <property type="match status" value="1"/>
</dbReference>
<dbReference type="Pfam" id="PF00389">
    <property type="entry name" value="2-Hacid_dh"/>
    <property type="match status" value="1"/>
</dbReference>
<dbReference type="PROSITE" id="PS00671">
    <property type="entry name" value="D_2_HYDROXYACID_DH_3"/>
    <property type="match status" value="1"/>
</dbReference>
<evidence type="ECO:0000259" key="6">
    <source>
        <dbReference type="Pfam" id="PF02826"/>
    </source>
</evidence>
<dbReference type="PROSITE" id="PS00670">
    <property type="entry name" value="D_2_HYDROXYACID_DH_2"/>
    <property type="match status" value="1"/>
</dbReference>
<accession>A0ABS0ESZ8</accession>
<feature type="domain" description="D-isomer specific 2-hydroxyacid dehydrogenase NAD-binding" evidence="6">
    <location>
        <begin position="125"/>
        <end position="302"/>
    </location>
</feature>
<sequence length="327" mass="33906">MHSTKVGDAKLNAPHTGATRIVITEFMDEPAVAQLANVFDTVYNPALVDDRPTLLAMLGNVDALIVRNRTKVDLALLAAAPKLRVVGRLGVGLDNIDVAACAARGIDVFPATGANAGAVAEYVIGTAMALLREAYTRSAETAAGAWPRAALSNGREIAGKTLGLIGFGGIGQLTARLAQALGVNVIAYDPMLASDAPIWHQSGVACRQLRVVLEQADIVSLHVPLTAETRNLIDAEALSKMKPDAVLINTSRGEIVDEAAVASALHAGKLGGAAIDVFAQEPLAAGNALANAPRVILTPHIAGVTTESNTRVSALIAQRVAAYLQQN</sequence>
<dbReference type="Proteomes" id="UP000657372">
    <property type="component" value="Unassembled WGS sequence"/>
</dbReference>
<reference evidence="7 8" key="1">
    <citation type="submission" date="2020-11" db="EMBL/GenBank/DDBJ databases">
        <title>WGS of Herminiimonas contaminans strain Marseille-Q4544 isolated from planarians Schmidtea mediterranea.</title>
        <authorList>
            <person name="Kangale L."/>
        </authorList>
    </citation>
    <scope>NUCLEOTIDE SEQUENCE [LARGE SCALE GENOMIC DNA]</scope>
    <source>
        <strain evidence="7 8">Marseille-Q4544</strain>
    </source>
</reference>
<evidence type="ECO:0000256" key="2">
    <source>
        <dbReference type="ARBA" id="ARBA00023002"/>
    </source>
</evidence>
<dbReference type="InterPro" id="IPR050857">
    <property type="entry name" value="D-2-hydroxyacid_DH"/>
</dbReference>
<comment type="similarity">
    <text evidence="1 4">Belongs to the D-isomer specific 2-hydroxyacid dehydrogenase family.</text>
</comment>
<feature type="domain" description="D-isomer specific 2-hydroxyacid dehydrogenase catalytic" evidence="5">
    <location>
        <begin position="23"/>
        <end position="326"/>
    </location>
</feature>
<organism evidence="7 8">
    <name type="scientific">Herminiimonas contaminans</name>
    <dbReference type="NCBI Taxonomy" id="1111140"/>
    <lineage>
        <taxon>Bacteria</taxon>
        <taxon>Pseudomonadati</taxon>
        <taxon>Pseudomonadota</taxon>
        <taxon>Betaproteobacteria</taxon>
        <taxon>Burkholderiales</taxon>
        <taxon>Oxalobacteraceae</taxon>
        <taxon>Herminiimonas</taxon>
    </lineage>
</organism>
<proteinExistence type="inferred from homology"/>
<dbReference type="InterPro" id="IPR029753">
    <property type="entry name" value="D-isomer_DH_CS"/>
</dbReference>
<dbReference type="InterPro" id="IPR006140">
    <property type="entry name" value="D-isomer_DH_NAD-bd"/>
</dbReference>
<comment type="caution">
    <text evidence="7">The sequence shown here is derived from an EMBL/GenBank/DDBJ whole genome shotgun (WGS) entry which is preliminary data.</text>
</comment>
<keyword evidence="2 4" id="KW-0560">Oxidoreductase</keyword>
<evidence type="ECO:0000313" key="7">
    <source>
        <dbReference type="EMBL" id="MBF8177926.1"/>
    </source>
</evidence>
<dbReference type="InterPro" id="IPR006139">
    <property type="entry name" value="D-isomer_2_OHA_DH_cat_dom"/>
</dbReference>
<dbReference type="EMBL" id="JADOEL010000006">
    <property type="protein sequence ID" value="MBF8177926.1"/>
    <property type="molecule type" value="Genomic_DNA"/>
</dbReference>
<name>A0ABS0ESZ8_9BURK</name>
<dbReference type="CDD" id="cd12173">
    <property type="entry name" value="PGDH_4"/>
    <property type="match status" value="1"/>
</dbReference>
<dbReference type="PANTHER" id="PTHR42789">
    <property type="entry name" value="D-ISOMER SPECIFIC 2-HYDROXYACID DEHYDROGENASE FAMILY PROTEIN (AFU_ORTHOLOGUE AFUA_6G10090)"/>
    <property type="match status" value="1"/>
</dbReference>
<evidence type="ECO:0000313" key="8">
    <source>
        <dbReference type="Proteomes" id="UP000657372"/>
    </source>
</evidence>
<dbReference type="Pfam" id="PF02826">
    <property type="entry name" value="2-Hacid_dh_C"/>
    <property type="match status" value="1"/>
</dbReference>
<dbReference type="InterPro" id="IPR036291">
    <property type="entry name" value="NAD(P)-bd_dom_sf"/>
</dbReference>
<evidence type="ECO:0000259" key="5">
    <source>
        <dbReference type="Pfam" id="PF00389"/>
    </source>
</evidence>
<evidence type="ECO:0000256" key="4">
    <source>
        <dbReference type="RuleBase" id="RU003719"/>
    </source>
</evidence>
<keyword evidence="8" id="KW-1185">Reference proteome</keyword>
<gene>
    <name evidence="7" type="ORF">IXC47_09565</name>
</gene>
<evidence type="ECO:0000256" key="3">
    <source>
        <dbReference type="ARBA" id="ARBA00023027"/>
    </source>
</evidence>
<dbReference type="SUPFAM" id="SSF51735">
    <property type="entry name" value="NAD(P)-binding Rossmann-fold domains"/>
    <property type="match status" value="1"/>
</dbReference>
<evidence type="ECO:0000256" key="1">
    <source>
        <dbReference type="ARBA" id="ARBA00005854"/>
    </source>
</evidence>